<reference evidence="1 2" key="1">
    <citation type="submission" date="2023-01" db="EMBL/GenBank/DDBJ databases">
        <title>Novel diversity within Roseofilum (Cyanobacteria; Desertifilaceae) from marine benthic mats with descriptions of four novel species.</title>
        <authorList>
            <person name="Wang Y."/>
            <person name="Berthold D.E."/>
            <person name="Hu J."/>
            <person name="Lefler F.W."/>
            <person name="Laughinghouse H.D. IV."/>
        </authorList>
    </citation>
    <scope>NUCLEOTIDE SEQUENCE [LARGE SCALE GENOMIC DNA]</scope>
    <source>
        <strain evidence="1 2">BLCC-M114</strain>
    </source>
</reference>
<proteinExistence type="predicted"/>
<evidence type="ECO:0000313" key="2">
    <source>
        <dbReference type="Proteomes" id="UP001235849"/>
    </source>
</evidence>
<dbReference type="EMBL" id="JAQOSO010000012">
    <property type="protein sequence ID" value="MDJ1173072.1"/>
    <property type="molecule type" value="Genomic_DNA"/>
</dbReference>
<name>A0ABT7B1N5_9CYAN</name>
<sequence>MKLRNLLIGAGVAAVGGIGTKLAVDYLRNRDKEEPVEGDLNDEAAAEEAEQAAAAQMATFSPEEPVIQYVSVEPESVQGFLDASFGAPGRYVPTRPPKIFDYQDTQYMVIWAFDNQQEKNQMLAFVYTDAGRQMIASVGYTADATDYNITLDDTPLAVEVNGEQITSGQGATDGTDEVDLVLAGA</sequence>
<protein>
    <submittedName>
        <fullName evidence="1">Uncharacterized protein</fullName>
    </submittedName>
</protein>
<organism evidence="1 2">
    <name type="scientific">Roseofilum capinflatum BLCC-M114</name>
    <dbReference type="NCBI Taxonomy" id="3022440"/>
    <lineage>
        <taxon>Bacteria</taxon>
        <taxon>Bacillati</taxon>
        <taxon>Cyanobacteriota</taxon>
        <taxon>Cyanophyceae</taxon>
        <taxon>Desertifilales</taxon>
        <taxon>Desertifilaceae</taxon>
        <taxon>Roseofilum</taxon>
        <taxon>Roseofilum capinflatum</taxon>
    </lineage>
</organism>
<evidence type="ECO:0000313" key="1">
    <source>
        <dbReference type="EMBL" id="MDJ1173072.1"/>
    </source>
</evidence>
<comment type="caution">
    <text evidence="1">The sequence shown here is derived from an EMBL/GenBank/DDBJ whole genome shotgun (WGS) entry which is preliminary data.</text>
</comment>
<gene>
    <name evidence="1" type="ORF">PMG25_03110</name>
</gene>
<dbReference type="RefSeq" id="WP_283765449.1">
    <property type="nucleotide sequence ID" value="NZ_JAQOSO010000012.1"/>
</dbReference>
<keyword evidence="2" id="KW-1185">Reference proteome</keyword>
<dbReference type="Proteomes" id="UP001235849">
    <property type="component" value="Unassembled WGS sequence"/>
</dbReference>
<accession>A0ABT7B1N5</accession>